<reference evidence="2 3" key="1">
    <citation type="submission" date="2023-08" db="EMBL/GenBank/DDBJ databases">
        <authorList>
            <person name="Palmer J.M."/>
        </authorList>
    </citation>
    <scope>NUCLEOTIDE SEQUENCE [LARGE SCALE GENOMIC DNA]</scope>
    <source>
        <strain evidence="2 3">TWF481</strain>
    </source>
</reference>
<evidence type="ECO:0000313" key="2">
    <source>
        <dbReference type="EMBL" id="KAK6498437.1"/>
    </source>
</evidence>
<comment type="caution">
    <text evidence="2">The sequence shown here is derived from an EMBL/GenBank/DDBJ whole genome shotgun (WGS) entry which is preliminary data.</text>
</comment>
<accession>A0AAV9VYK7</accession>
<keyword evidence="3" id="KW-1185">Reference proteome</keyword>
<protein>
    <submittedName>
        <fullName evidence="2">Uncharacterized protein</fullName>
    </submittedName>
</protein>
<proteinExistence type="predicted"/>
<dbReference type="AlphaFoldDB" id="A0AAV9VYK7"/>
<feature type="region of interest" description="Disordered" evidence="1">
    <location>
        <begin position="1"/>
        <end position="60"/>
    </location>
</feature>
<evidence type="ECO:0000256" key="1">
    <source>
        <dbReference type="SAM" id="MobiDB-lite"/>
    </source>
</evidence>
<dbReference type="EMBL" id="JAVHJL010000008">
    <property type="protein sequence ID" value="KAK6498437.1"/>
    <property type="molecule type" value="Genomic_DNA"/>
</dbReference>
<feature type="compositionally biased region" description="Polar residues" evidence="1">
    <location>
        <begin position="1"/>
        <end position="12"/>
    </location>
</feature>
<sequence length="160" mass="17573">MSPKTPNKNNGNPVDGMAKLSLDDKGPPPAGSNDRPGQQKRHMSEAGNEPKRRRFTPKISRDKKGFPIVAADAQIGLILVAPDSSGTTFKLKCSTVFDKVATAYESRKNVDANLYRYDCEGVRIDRNKRVMDQPVFVAELLDFADGTVTIHCVQEAFGGY</sequence>
<dbReference type="Proteomes" id="UP001370758">
    <property type="component" value="Unassembled WGS sequence"/>
</dbReference>
<name>A0AAV9VYK7_9PEZI</name>
<dbReference type="Gene3D" id="3.10.20.90">
    <property type="entry name" value="Phosphatidylinositol 3-kinase Catalytic Subunit, Chain A, domain 1"/>
    <property type="match status" value="1"/>
</dbReference>
<gene>
    <name evidence="2" type="ORF">TWF481_011029</name>
</gene>
<evidence type="ECO:0000313" key="3">
    <source>
        <dbReference type="Proteomes" id="UP001370758"/>
    </source>
</evidence>
<organism evidence="2 3">
    <name type="scientific">Arthrobotrys musiformis</name>
    <dbReference type="NCBI Taxonomy" id="47236"/>
    <lineage>
        <taxon>Eukaryota</taxon>
        <taxon>Fungi</taxon>
        <taxon>Dikarya</taxon>
        <taxon>Ascomycota</taxon>
        <taxon>Pezizomycotina</taxon>
        <taxon>Orbiliomycetes</taxon>
        <taxon>Orbiliales</taxon>
        <taxon>Orbiliaceae</taxon>
        <taxon>Arthrobotrys</taxon>
    </lineage>
</organism>